<dbReference type="InterPro" id="IPR032675">
    <property type="entry name" value="LRR_dom_sf"/>
</dbReference>
<reference evidence="2" key="2">
    <citation type="submission" date="2023-05" db="EMBL/GenBank/DDBJ databases">
        <authorList>
            <person name="Schelkunov M.I."/>
        </authorList>
    </citation>
    <scope>NUCLEOTIDE SEQUENCE</scope>
    <source>
        <strain evidence="2">Hsosn_3</strain>
        <tissue evidence="2">Leaf</tissue>
    </source>
</reference>
<protein>
    <submittedName>
        <fullName evidence="2">F-box domain-containing protein</fullName>
    </submittedName>
</protein>
<dbReference type="SUPFAM" id="SSF52047">
    <property type="entry name" value="RNI-like"/>
    <property type="match status" value="1"/>
</dbReference>
<organism evidence="2 3">
    <name type="scientific">Heracleum sosnowskyi</name>
    <dbReference type="NCBI Taxonomy" id="360622"/>
    <lineage>
        <taxon>Eukaryota</taxon>
        <taxon>Viridiplantae</taxon>
        <taxon>Streptophyta</taxon>
        <taxon>Embryophyta</taxon>
        <taxon>Tracheophyta</taxon>
        <taxon>Spermatophyta</taxon>
        <taxon>Magnoliopsida</taxon>
        <taxon>eudicotyledons</taxon>
        <taxon>Gunneridae</taxon>
        <taxon>Pentapetalae</taxon>
        <taxon>asterids</taxon>
        <taxon>campanulids</taxon>
        <taxon>Apiales</taxon>
        <taxon>Apiaceae</taxon>
        <taxon>Apioideae</taxon>
        <taxon>apioid superclade</taxon>
        <taxon>Tordylieae</taxon>
        <taxon>Tordyliinae</taxon>
        <taxon>Heracleum</taxon>
    </lineage>
</organism>
<dbReference type="AlphaFoldDB" id="A0AAD8I365"/>
<accession>A0AAD8I365</accession>
<dbReference type="PANTHER" id="PTHR38926:SF5">
    <property type="entry name" value="F-BOX AND LEUCINE-RICH REPEAT PROTEIN 6"/>
    <property type="match status" value="1"/>
</dbReference>
<name>A0AAD8I365_9APIA</name>
<proteinExistence type="predicted"/>
<dbReference type="Proteomes" id="UP001237642">
    <property type="component" value="Unassembled WGS sequence"/>
</dbReference>
<dbReference type="InterPro" id="IPR036047">
    <property type="entry name" value="F-box-like_dom_sf"/>
</dbReference>
<evidence type="ECO:0000313" key="2">
    <source>
        <dbReference type="EMBL" id="KAK1378111.1"/>
    </source>
</evidence>
<evidence type="ECO:0000313" key="3">
    <source>
        <dbReference type="Proteomes" id="UP001237642"/>
    </source>
</evidence>
<feature type="domain" description="F-box" evidence="1">
    <location>
        <begin position="6"/>
        <end position="49"/>
    </location>
</feature>
<evidence type="ECO:0000259" key="1">
    <source>
        <dbReference type="Pfam" id="PF00646"/>
    </source>
</evidence>
<dbReference type="InterPro" id="IPR001810">
    <property type="entry name" value="F-box_dom"/>
</dbReference>
<dbReference type="SUPFAM" id="SSF81383">
    <property type="entry name" value="F-box domain"/>
    <property type="match status" value="1"/>
</dbReference>
<dbReference type="Gene3D" id="1.20.1280.50">
    <property type="match status" value="1"/>
</dbReference>
<dbReference type="Pfam" id="PF00646">
    <property type="entry name" value="F-box"/>
    <property type="match status" value="1"/>
</dbReference>
<sequence>MEERKWEDMSTDCLANIFGRLDIESRLLHIPAVCKHWYRAVQNPLCWEKLDFRAIDSESKLSQLMKIVANHSERCAISHVLVHFCTTKDLIQLSEACPALKTLELHTFLDCVPLNVVVPSFKGRWKNLEFISIDDSGDSIVELIELVCIHSTSFTGLRIGGGDIYDYAAYKIVSLLPKLKYLAINHAILEKKNLLLILQGCRELVFLDVRNCIGFQEDDEEILKLSSVIKSFRCDGSKAQDPTCNDDYNYCLDFEVQDYDDYDFDYHY</sequence>
<dbReference type="EMBL" id="JAUIZM010000006">
    <property type="protein sequence ID" value="KAK1378111.1"/>
    <property type="molecule type" value="Genomic_DNA"/>
</dbReference>
<gene>
    <name evidence="2" type="ORF">POM88_024855</name>
</gene>
<dbReference type="PANTHER" id="PTHR38926">
    <property type="entry name" value="F-BOX DOMAIN CONTAINING PROTEIN, EXPRESSED"/>
    <property type="match status" value="1"/>
</dbReference>
<keyword evidence="3" id="KW-1185">Reference proteome</keyword>
<comment type="caution">
    <text evidence="2">The sequence shown here is derived from an EMBL/GenBank/DDBJ whole genome shotgun (WGS) entry which is preliminary data.</text>
</comment>
<reference evidence="2" key="1">
    <citation type="submission" date="2023-02" db="EMBL/GenBank/DDBJ databases">
        <title>Genome of toxic invasive species Heracleum sosnowskyi carries increased number of genes despite the absence of recent whole-genome duplications.</title>
        <authorList>
            <person name="Schelkunov M."/>
            <person name="Shtratnikova V."/>
            <person name="Makarenko M."/>
            <person name="Klepikova A."/>
            <person name="Omelchenko D."/>
            <person name="Novikova G."/>
            <person name="Obukhova E."/>
            <person name="Bogdanov V."/>
            <person name="Penin A."/>
            <person name="Logacheva M."/>
        </authorList>
    </citation>
    <scope>NUCLEOTIDE SEQUENCE</scope>
    <source>
        <strain evidence="2">Hsosn_3</strain>
        <tissue evidence="2">Leaf</tissue>
    </source>
</reference>
<dbReference type="Gene3D" id="3.80.10.10">
    <property type="entry name" value="Ribonuclease Inhibitor"/>
    <property type="match status" value="1"/>
</dbReference>